<reference evidence="1 2" key="1">
    <citation type="submission" date="2016-01" db="EMBL/GenBank/DDBJ databases">
        <authorList>
            <person name="Oliw E.H."/>
        </authorList>
    </citation>
    <scope>NUCLEOTIDE SEQUENCE [LARGE SCALE GENOMIC DNA]</scope>
    <source>
        <strain evidence="1 2">Zutra 3-1</strain>
    </source>
</reference>
<dbReference type="AlphaFoldDB" id="A0A1S7QC35"/>
<organism evidence="1 2">
    <name type="scientific">Agrobacterium deltaense Zutra 3/1</name>
    <dbReference type="NCBI Taxonomy" id="1183427"/>
    <lineage>
        <taxon>Bacteria</taxon>
        <taxon>Pseudomonadati</taxon>
        <taxon>Pseudomonadota</taxon>
        <taxon>Alphaproteobacteria</taxon>
        <taxon>Hyphomicrobiales</taxon>
        <taxon>Rhizobiaceae</taxon>
        <taxon>Rhizobium/Agrobacterium group</taxon>
        <taxon>Agrobacterium</taxon>
    </lineage>
</organism>
<gene>
    <name evidence="1" type="ORF">AGR7C_Cc260419</name>
</gene>
<evidence type="ECO:0000313" key="2">
    <source>
        <dbReference type="Proteomes" id="UP000191987"/>
    </source>
</evidence>
<dbReference type="EMBL" id="FBWG01000019">
    <property type="protein sequence ID" value="CUX34509.1"/>
    <property type="molecule type" value="Genomic_DNA"/>
</dbReference>
<sequence length="112" mass="12401">MRPSFLAGETVRVHAQRRGSGRHGGQIDSVGAGGISLDRFDRMDGRRLLLVSFRREHCFPVGCLEAETVFASLVLIDFEFVHDLCASFRAVVFQPQLCSASITFATENRRSG</sequence>
<name>A0A1S7QC35_9HYPH</name>
<protein>
    <submittedName>
        <fullName evidence="1">Uncharacterized protein</fullName>
    </submittedName>
</protein>
<evidence type="ECO:0000313" key="1">
    <source>
        <dbReference type="EMBL" id="CUX34509.1"/>
    </source>
</evidence>
<dbReference type="Proteomes" id="UP000191987">
    <property type="component" value="Unassembled WGS sequence"/>
</dbReference>
<proteinExistence type="predicted"/>
<accession>A0A1S7QC35</accession>